<reference evidence="3" key="2">
    <citation type="journal article" date="2024" name="Antonie Van Leeuwenhoek">
        <title>Roseihalotalea indica gen. nov., sp. nov., a halophilic Bacteroidetes from mesopelagic Southwest Indian Ocean with higher carbohydrate metabolic potential.</title>
        <authorList>
            <person name="Chen B."/>
            <person name="Zhang M."/>
            <person name="Lin D."/>
            <person name="Ye J."/>
            <person name="Tang K."/>
        </authorList>
    </citation>
    <scope>NUCLEOTIDE SEQUENCE</scope>
    <source>
        <strain evidence="3">TK19036</strain>
    </source>
</reference>
<name>A0AA49JHN0_9BACT</name>
<protein>
    <submittedName>
        <fullName evidence="3">DUF2520 domain-containing protein</fullName>
    </submittedName>
</protein>
<dbReference type="SUPFAM" id="SSF51735">
    <property type="entry name" value="NAD(P)-binding Rossmann-fold domains"/>
    <property type="match status" value="1"/>
</dbReference>
<dbReference type="SUPFAM" id="SSF48179">
    <property type="entry name" value="6-phosphogluconate dehydrogenase C-terminal domain-like"/>
    <property type="match status" value="1"/>
</dbReference>
<proteinExistence type="predicted"/>
<dbReference type="InterPro" id="IPR037108">
    <property type="entry name" value="TM1727-like_C_sf"/>
</dbReference>
<evidence type="ECO:0000259" key="1">
    <source>
        <dbReference type="Pfam" id="PF03807"/>
    </source>
</evidence>
<dbReference type="Pfam" id="PF03807">
    <property type="entry name" value="F420_oxidored"/>
    <property type="match status" value="1"/>
</dbReference>
<dbReference type="Pfam" id="PF10728">
    <property type="entry name" value="DUF2520"/>
    <property type="match status" value="1"/>
</dbReference>
<evidence type="ECO:0000259" key="2">
    <source>
        <dbReference type="Pfam" id="PF10728"/>
    </source>
</evidence>
<feature type="domain" description="DUF2520" evidence="2">
    <location>
        <begin position="131"/>
        <end position="256"/>
    </location>
</feature>
<dbReference type="InterPro" id="IPR018931">
    <property type="entry name" value="DUF2520"/>
</dbReference>
<gene>
    <name evidence="3" type="ORF">K4G66_07490</name>
</gene>
<dbReference type="Gene3D" id="1.10.1040.20">
    <property type="entry name" value="ProC-like, C-terminal domain"/>
    <property type="match status" value="1"/>
</dbReference>
<dbReference type="Gene3D" id="3.40.50.720">
    <property type="entry name" value="NAD(P)-binding Rossmann-like Domain"/>
    <property type="match status" value="1"/>
</dbReference>
<dbReference type="PANTHER" id="PTHR40459:SF1">
    <property type="entry name" value="CONSERVED HYPOTHETICAL ALANINE AND LEUCINE RICH PROTEIN"/>
    <property type="match status" value="1"/>
</dbReference>
<dbReference type="EMBL" id="CP120682">
    <property type="protein sequence ID" value="WKN38545.1"/>
    <property type="molecule type" value="Genomic_DNA"/>
</dbReference>
<dbReference type="InterPro" id="IPR028939">
    <property type="entry name" value="P5C_Rdtase_cat_N"/>
</dbReference>
<sequence>MKQYEKIAMIGSGNVAWHLAPALEDSGHKITEVYSRQKSKAEDLARRLYQADAQDHLDFSGSQATLFIFAISDDAIAPIAQQIKLSTEALVVHTSGGQPLEALSDTSTEYIGVFYPLQTFSRHREVSFREIPICLEANDSDVLHRLIKLARSLSKQVKLINSKERALLHVSAVFANNFTNHLLRMAEQLMQDHQLDFSLLYPLIEETIAKALETSPEQAQTGPARRNDTKTIERHLRQLKTYNSSYAEVYETITRHIQGFSSSGQEHHE</sequence>
<reference evidence="3" key="1">
    <citation type="journal article" date="2023" name="Comput. Struct. Biotechnol. J.">
        <title>Discovery of a novel marine Bacteroidetes with a rich repertoire of carbohydrate-active enzymes.</title>
        <authorList>
            <person name="Chen B."/>
            <person name="Liu G."/>
            <person name="Chen Q."/>
            <person name="Wang H."/>
            <person name="Liu L."/>
            <person name="Tang K."/>
        </authorList>
    </citation>
    <scope>NUCLEOTIDE SEQUENCE</scope>
    <source>
        <strain evidence="3">TK19036</strain>
    </source>
</reference>
<feature type="domain" description="Pyrroline-5-carboxylate reductase catalytic N-terminal" evidence="1">
    <location>
        <begin position="6"/>
        <end position="94"/>
    </location>
</feature>
<dbReference type="InterPro" id="IPR008927">
    <property type="entry name" value="6-PGluconate_DH-like_C_sf"/>
</dbReference>
<dbReference type="AlphaFoldDB" id="A0AA49JHN0"/>
<evidence type="ECO:0000313" key="3">
    <source>
        <dbReference type="EMBL" id="WKN38545.1"/>
    </source>
</evidence>
<accession>A0AA49JHN0</accession>
<dbReference type="PANTHER" id="PTHR40459">
    <property type="entry name" value="CONSERVED HYPOTHETICAL ALANINE AND LEUCINE RICH PROTEIN"/>
    <property type="match status" value="1"/>
</dbReference>
<dbReference type="InterPro" id="IPR036291">
    <property type="entry name" value="NAD(P)-bd_dom_sf"/>
</dbReference>
<organism evidence="3">
    <name type="scientific">Roseihalotalea indica</name>
    <dbReference type="NCBI Taxonomy" id="2867963"/>
    <lineage>
        <taxon>Bacteria</taxon>
        <taxon>Pseudomonadati</taxon>
        <taxon>Bacteroidota</taxon>
        <taxon>Cytophagia</taxon>
        <taxon>Cytophagales</taxon>
        <taxon>Catalimonadaceae</taxon>
        <taxon>Roseihalotalea</taxon>
    </lineage>
</organism>